<dbReference type="AlphaFoldDB" id="A0A1C3TR14"/>
<reference evidence="2" key="1">
    <citation type="submission" date="2016-07" db="EMBL/GenBank/DDBJ databases">
        <authorList>
            <person name="Jaenicke Sebastian"/>
        </authorList>
    </citation>
    <scope>NUCLEOTIDE SEQUENCE [LARGE SCALE GENOMIC DNA]</scope>
</reference>
<dbReference type="Proteomes" id="UP000093071">
    <property type="component" value="Chromosome I"/>
</dbReference>
<protein>
    <submittedName>
        <fullName evidence="1">Uncharacterized protein</fullName>
    </submittedName>
</protein>
<gene>
    <name evidence="1" type="ORF">BN444_04321</name>
</gene>
<organism evidence="1 2">
    <name type="scientific">Xanthomonas translucens pv. translucens DSM 18974</name>
    <dbReference type="NCBI Taxonomy" id="1261556"/>
    <lineage>
        <taxon>Bacteria</taxon>
        <taxon>Pseudomonadati</taxon>
        <taxon>Pseudomonadota</taxon>
        <taxon>Gammaproteobacteria</taxon>
        <taxon>Lysobacterales</taxon>
        <taxon>Lysobacteraceae</taxon>
        <taxon>Xanthomonas</taxon>
        <taxon>Xanthomonas translucens group</taxon>
    </lineage>
</organism>
<evidence type="ECO:0000313" key="2">
    <source>
        <dbReference type="Proteomes" id="UP000093071"/>
    </source>
</evidence>
<name>A0A1C3TR14_XANCT</name>
<evidence type="ECO:0000313" key="1">
    <source>
        <dbReference type="EMBL" id="SCB05626.1"/>
    </source>
</evidence>
<accession>A0A1C3TR14</accession>
<sequence length="42" mass="4666">MRASQVLQKCLCDSLEAMHALREAVLLCCGQVLVDTWIGGFR</sequence>
<proteinExistence type="predicted"/>
<dbReference type="EMBL" id="LT604072">
    <property type="protein sequence ID" value="SCB05626.1"/>
    <property type="molecule type" value="Genomic_DNA"/>
</dbReference>